<dbReference type="GO" id="GO:0003677">
    <property type="term" value="F:DNA binding"/>
    <property type="evidence" value="ECO:0007669"/>
    <property type="project" value="UniProtKB-KW"/>
</dbReference>
<comment type="caution">
    <text evidence="1">The sequence shown here is derived from an EMBL/GenBank/DDBJ whole genome shotgun (WGS) entry which is preliminary data.</text>
</comment>
<reference evidence="1" key="2">
    <citation type="journal article" date="2023" name="Curr. Microbiol.">
        <title>Granulicatella seriolae sp. nov., a Novel Facultative Anaerobe Isolated from Yellowtail Marine Fish.</title>
        <authorList>
            <person name="Lee M."/>
            <person name="Choi Y.J."/>
            <person name="Farooq A."/>
            <person name="Jeong J.B."/>
            <person name="Jung M.Y."/>
        </authorList>
    </citation>
    <scope>NUCLEOTIDE SEQUENCE</scope>
    <source>
        <strain evidence="1">S8</strain>
    </source>
</reference>
<protein>
    <submittedName>
        <fullName evidence="1">Winged helix DNA-binding domain-containing protein</fullName>
    </submittedName>
</protein>
<evidence type="ECO:0000313" key="2">
    <source>
        <dbReference type="Proteomes" id="UP001059480"/>
    </source>
</evidence>
<evidence type="ECO:0000313" key="1">
    <source>
        <dbReference type="EMBL" id="MCQ9210551.1"/>
    </source>
</evidence>
<dbReference type="Proteomes" id="UP001059480">
    <property type="component" value="Unassembled WGS sequence"/>
</dbReference>
<accession>A0ABT1WPS9</accession>
<sequence length="356" mass="41652">MDNHLLTIREDRLLKSGLVDQYQSLETCVRDHIGIQAQYTNYSLISMLLRTQEHVDIDDIYQSPNLIRSWIQRDTVHFLHKDDFFAISSLRQSKHSWVYDYFERHEIQHRDVLDFIHKQVPEEGILSTRLSELLKAQFGKEANNWSSALILGNINHRIYGKASDKGILFYQFQDSDKGQMTHLDWQDLFENYLKTYGPATLNDFAHWMGIGMMQLQKVVDLNAEVVEKIELGKKSYYSFKNTQTKKVSPSKKIDYPIILSKFDPLMVSYKDKSWLLNDMNARTIWGSGGQIEAVILDEEGIMASWRMKTTPKTISITIQAFKPIQENDKAKLREKFELLSRRMHRDMVTIEFISAT</sequence>
<reference evidence="1" key="3">
    <citation type="journal article" date="2023" name="Microbiol. Resour. Announc.">
        <title>Draft Genome Sequence of Granulicatella sp. Strain S8, Isolated from a Marine Fish, Seriola quinqueradiata.</title>
        <authorList>
            <person name="Lee M."/>
            <person name="Farooq A."/>
            <person name="Jeong J.B."/>
            <person name="Jung M.Y."/>
        </authorList>
    </citation>
    <scope>NUCLEOTIDE SEQUENCE</scope>
    <source>
        <strain evidence="1">S8</strain>
    </source>
</reference>
<dbReference type="PANTHER" id="PTHR38479">
    <property type="entry name" value="LMO0824 PROTEIN"/>
    <property type="match status" value="1"/>
</dbReference>
<keyword evidence="1" id="KW-0238">DNA-binding</keyword>
<keyword evidence="2" id="KW-1185">Reference proteome</keyword>
<dbReference type="PANTHER" id="PTHR38479:SF2">
    <property type="entry name" value="WINGED HELIX DNA-BINDING DOMAIN-CONTAINING PROTEIN"/>
    <property type="match status" value="1"/>
</dbReference>
<dbReference type="Pfam" id="PF06224">
    <property type="entry name" value="AlkZ-like"/>
    <property type="match status" value="1"/>
</dbReference>
<reference evidence="1" key="1">
    <citation type="submission" date="2022-07" db="EMBL/GenBank/DDBJ databases">
        <authorList>
            <person name="Jung M.-Y."/>
            <person name="Lee M."/>
        </authorList>
    </citation>
    <scope>NUCLEOTIDE SEQUENCE</scope>
    <source>
        <strain evidence="1">S8</strain>
    </source>
</reference>
<dbReference type="EMBL" id="JANHNZ010000009">
    <property type="protein sequence ID" value="MCQ9210551.1"/>
    <property type="molecule type" value="Genomic_DNA"/>
</dbReference>
<organism evidence="1 2">
    <name type="scientific">Granulicatella seriolae</name>
    <dbReference type="NCBI Taxonomy" id="2967226"/>
    <lineage>
        <taxon>Bacteria</taxon>
        <taxon>Bacillati</taxon>
        <taxon>Bacillota</taxon>
        <taxon>Bacilli</taxon>
        <taxon>Lactobacillales</taxon>
        <taxon>Carnobacteriaceae</taxon>
        <taxon>Granulicatella</taxon>
    </lineage>
</organism>
<name>A0ABT1WPS9_9LACT</name>
<dbReference type="InterPro" id="IPR009351">
    <property type="entry name" value="AlkZ-like"/>
</dbReference>
<proteinExistence type="predicted"/>
<dbReference type="RefSeq" id="WP_256945663.1">
    <property type="nucleotide sequence ID" value="NZ_JANHNZ010000009.1"/>
</dbReference>
<gene>
    <name evidence="1" type="ORF">NPA36_08310</name>
</gene>